<dbReference type="PANTHER" id="PTHR34075">
    <property type="entry name" value="BLR3430 PROTEIN"/>
    <property type="match status" value="1"/>
</dbReference>
<dbReference type="SUPFAM" id="SSF50249">
    <property type="entry name" value="Nucleic acid-binding proteins"/>
    <property type="match status" value="1"/>
</dbReference>
<name>A0AAF0IBR8_ODILC</name>
<dbReference type="InterPro" id="IPR052513">
    <property type="entry name" value="Thioester_dehydratase-like"/>
</dbReference>
<sequence>MSELRIPKLWREIPQHYRLEASKCLSCGRIYFPPKTICNNCKSKNIEKTILPRKGVIETFTIIRQAPSKYELYVPYAIAIVKLDNGVKILSQITDCEPDKLQIGMPVEAVIRRLYDDGENGVIHYGFKFRPVV</sequence>
<organism evidence="3 4">
    <name type="scientific">Odinarchaeota yellowstonii (strain LCB_4)</name>
    <dbReference type="NCBI Taxonomy" id="1841599"/>
    <lineage>
        <taxon>Archaea</taxon>
        <taxon>Promethearchaeati</taxon>
        <taxon>Candidatus Odinarchaeota</taxon>
        <taxon>Candidatus Odinarchaeia</taxon>
        <taxon>Candidatus Odinarchaeales</taxon>
        <taxon>Candidatus Odinarchaeaceae</taxon>
        <taxon>Candidatus Odinarchaeum</taxon>
    </lineage>
</organism>
<reference evidence="3" key="2">
    <citation type="journal article" date="2022" name="Nat. Microbiol.">
        <title>A closed Candidatus Odinarchaeum chromosome exposes Asgard archaeal viruses.</title>
        <authorList>
            <person name="Tamarit D."/>
            <person name="Caceres E.F."/>
            <person name="Krupovic M."/>
            <person name="Nijland R."/>
            <person name="Eme L."/>
            <person name="Robinson N.P."/>
            <person name="Ettema T.J.G."/>
        </authorList>
    </citation>
    <scope>NUCLEOTIDE SEQUENCE</scope>
    <source>
        <strain evidence="3">LCB_4</strain>
    </source>
</reference>
<protein>
    <submittedName>
        <fullName evidence="3">Zn-ribbon domain-containing OB-fold protein</fullName>
    </submittedName>
</protein>
<accession>A0AAF0IBR8</accession>
<reference evidence="3" key="1">
    <citation type="journal article" date="2017" name="Nature">
        <title>Asgard archaea illuminate the origin of eukaryotic cellular complexity.</title>
        <authorList>
            <person name="Zaremba-Niedzwiedzka K."/>
            <person name="Caceres E.F."/>
            <person name="Saw J.H."/>
            <person name="Backstrom D."/>
            <person name="Juzokaite L."/>
            <person name="Vancaester E."/>
            <person name="Seitz K.W."/>
            <person name="Anantharaman K."/>
            <person name="Starnawski P."/>
            <person name="Kjeldsen K.U."/>
            <person name="Scott M.B."/>
            <person name="Nunoura T."/>
            <person name="Banfield J.F."/>
            <person name="Schramm A."/>
            <person name="Baker B.J."/>
            <person name="Spang A."/>
            <person name="Ettema T.J.G."/>
        </authorList>
    </citation>
    <scope>NUCLEOTIDE SEQUENCE</scope>
    <source>
        <strain evidence="3">LCB_4</strain>
    </source>
</reference>
<dbReference type="Gene3D" id="6.10.30.10">
    <property type="match status" value="1"/>
</dbReference>
<evidence type="ECO:0000259" key="2">
    <source>
        <dbReference type="Pfam" id="PF12172"/>
    </source>
</evidence>
<dbReference type="Pfam" id="PF12172">
    <property type="entry name" value="zf-ChsH2"/>
    <property type="match status" value="1"/>
</dbReference>
<evidence type="ECO:0000313" key="3">
    <source>
        <dbReference type="EMBL" id="WEU41033.1"/>
    </source>
</evidence>
<evidence type="ECO:0000313" key="4">
    <source>
        <dbReference type="Proteomes" id="UP000186851"/>
    </source>
</evidence>
<evidence type="ECO:0000259" key="1">
    <source>
        <dbReference type="Pfam" id="PF01796"/>
    </source>
</evidence>
<proteinExistence type="predicted"/>
<gene>
    <name evidence="3" type="ORF">OdinLCB4_003815</name>
</gene>
<feature type="domain" description="ChsH2 C-terminal OB-fold" evidence="1">
    <location>
        <begin position="51"/>
        <end position="112"/>
    </location>
</feature>
<feature type="domain" description="ChsH2 rubredoxin-like zinc ribbon" evidence="2">
    <location>
        <begin position="11"/>
        <end position="47"/>
    </location>
</feature>
<dbReference type="Proteomes" id="UP000186851">
    <property type="component" value="Chromosome"/>
</dbReference>
<dbReference type="InterPro" id="IPR002878">
    <property type="entry name" value="ChsH2_C"/>
</dbReference>
<dbReference type="Pfam" id="PF01796">
    <property type="entry name" value="OB_ChsH2_C"/>
    <property type="match status" value="1"/>
</dbReference>
<dbReference type="EMBL" id="CP091871">
    <property type="protein sequence ID" value="WEU41033.1"/>
    <property type="molecule type" value="Genomic_DNA"/>
</dbReference>
<dbReference type="PANTHER" id="PTHR34075:SF5">
    <property type="entry name" value="BLR3430 PROTEIN"/>
    <property type="match status" value="1"/>
</dbReference>
<dbReference type="AlphaFoldDB" id="A0AAF0IBR8"/>
<dbReference type="KEGG" id="oyw:OdinLCB4_003815"/>
<dbReference type="InterPro" id="IPR012340">
    <property type="entry name" value="NA-bd_OB-fold"/>
</dbReference>
<dbReference type="InterPro" id="IPR022002">
    <property type="entry name" value="ChsH2_Znr"/>
</dbReference>